<accession>A0AAI8Z6Z5</accession>
<feature type="region of interest" description="Disordered" evidence="1">
    <location>
        <begin position="79"/>
        <end position="100"/>
    </location>
</feature>
<name>A0AAI8Z6Z5_9PEZI</name>
<comment type="caution">
    <text evidence="2">The sequence shown here is derived from an EMBL/GenBank/DDBJ whole genome shotgun (WGS) entry which is preliminary data.</text>
</comment>
<feature type="compositionally biased region" description="Low complexity" evidence="1">
    <location>
        <begin position="79"/>
        <end position="90"/>
    </location>
</feature>
<gene>
    <name evidence="2" type="ORF">LECACI_7A008748</name>
</gene>
<evidence type="ECO:0000313" key="3">
    <source>
        <dbReference type="Proteomes" id="UP001296104"/>
    </source>
</evidence>
<proteinExistence type="predicted"/>
<dbReference type="AlphaFoldDB" id="A0AAI8Z6Z5"/>
<evidence type="ECO:0000313" key="2">
    <source>
        <dbReference type="EMBL" id="CAK4033590.1"/>
    </source>
</evidence>
<sequence>MTSVQTLTIERRHTLGTQPADSIALPAQKRHSIGTDWSFRSNRATQRRSKNFSSLTPVPEHANARPSLASGRSFFLSRKASSKQRAQSASTLPSIDEDTLAKPRVRAKSFNVSEVEYTDPSQSSDPQRNRRSSWAKRLSWVPGWTFAGSSGLDAIKESDTSGTTTPFAERRMSRLSSFGNGVGKRLSSFSQAASDFQAAVNEPSHESNFPASFSWPAESGTKMTMPVYGTVDALTPGGMRVLMPCGARHVSFVSKASKNEEILAQDFGSKLKNGDMLCEDAKLGEGSGLATVLRGDMQGFCFHCTVVGLFPMKLLGREEDLPEPYLMDVMVF</sequence>
<reference evidence="2" key="1">
    <citation type="submission" date="2023-11" db="EMBL/GenBank/DDBJ databases">
        <authorList>
            <person name="Alioto T."/>
            <person name="Alioto T."/>
            <person name="Gomez Garrido J."/>
        </authorList>
    </citation>
    <scope>NUCLEOTIDE SEQUENCE</scope>
</reference>
<organism evidence="2 3">
    <name type="scientific">Lecanosticta acicola</name>
    <dbReference type="NCBI Taxonomy" id="111012"/>
    <lineage>
        <taxon>Eukaryota</taxon>
        <taxon>Fungi</taxon>
        <taxon>Dikarya</taxon>
        <taxon>Ascomycota</taxon>
        <taxon>Pezizomycotina</taxon>
        <taxon>Dothideomycetes</taxon>
        <taxon>Dothideomycetidae</taxon>
        <taxon>Mycosphaerellales</taxon>
        <taxon>Mycosphaerellaceae</taxon>
        <taxon>Lecanosticta</taxon>
    </lineage>
</organism>
<evidence type="ECO:0000256" key="1">
    <source>
        <dbReference type="SAM" id="MobiDB-lite"/>
    </source>
</evidence>
<keyword evidence="3" id="KW-1185">Reference proteome</keyword>
<protein>
    <submittedName>
        <fullName evidence="2">Uncharacterized protein</fullName>
    </submittedName>
</protein>
<dbReference type="Proteomes" id="UP001296104">
    <property type="component" value="Unassembled WGS sequence"/>
</dbReference>
<dbReference type="EMBL" id="CAVMBE010000089">
    <property type="protein sequence ID" value="CAK4033590.1"/>
    <property type="molecule type" value="Genomic_DNA"/>
</dbReference>
<feature type="region of interest" description="Disordered" evidence="1">
    <location>
        <begin position="1"/>
        <end position="66"/>
    </location>
</feature>